<dbReference type="RefSeq" id="WP_052742845.1">
    <property type="nucleotide sequence ID" value="NZ_JACKSS010000075.1"/>
</dbReference>
<dbReference type="Pfam" id="PF04075">
    <property type="entry name" value="F420H2_quin_red"/>
    <property type="match status" value="1"/>
</dbReference>
<dbReference type="Proteomes" id="UP000193781">
    <property type="component" value="Unassembled WGS sequence"/>
</dbReference>
<dbReference type="NCBIfam" id="TIGR00026">
    <property type="entry name" value="hi_GC_TIGR00026"/>
    <property type="match status" value="1"/>
</dbReference>
<organism evidence="1 2">
    <name type="scientific">Mycobacterium nebraskense</name>
    <dbReference type="NCBI Taxonomy" id="244292"/>
    <lineage>
        <taxon>Bacteria</taxon>
        <taxon>Bacillati</taxon>
        <taxon>Actinomycetota</taxon>
        <taxon>Actinomycetes</taxon>
        <taxon>Mycobacteriales</taxon>
        <taxon>Mycobacteriaceae</taxon>
        <taxon>Mycobacterium</taxon>
    </lineage>
</organism>
<reference evidence="1 2" key="1">
    <citation type="submission" date="2016-01" db="EMBL/GenBank/DDBJ databases">
        <title>The new phylogeny of the genus Mycobacterium.</title>
        <authorList>
            <person name="Tarcisio F."/>
            <person name="Conor M."/>
            <person name="Antonella G."/>
            <person name="Elisabetta G."/>
            <person name="Giulia F.S."/>
            <person name="Sara T."/>
            <person name="Anna F."/>
            <person name="Clotilde B."/>
            <person name="Roberto B."/>
            <person name="Veronica D.S."/>
            <person name="Fabio R."/>
            <person name="Monica P."/>
            <person name="Olivier J."/>
            <person name="Enrico T."/>
            <person name="Nicola S."/>
        </authorList>
    </citation>
    <scope>NUCLEOTIDE SEQUENCE [LARGE SCALE GENOMIC DNA]</scope>
    <source>
        <strain evidence="1 2">DSM 44803</strain>
    </source>
</reference>
<dbReference type="GO" id="GO:0016491">
    <property type="term" value="F:oxidoreductase activity"/>
    <property type="evidence" value="ECO:0007669"/>
    <property type="project" value="InterPro"/>
</dbReference>
<evidence type="ECO:0008006" key="3">
    <source>
        <dbReference type="Google" id="ProtNLM"/>
    </source>
</evidence>
<accession>A0A1X2A216</accession>
<sequence length="129" mass="14229">MIKPLTKLLNPLVKTVAGRRLVPMMARVQHVGRRSGTVYVTPTSAAVAGDAIVVPLSFGNRSDWACNVRAAGHCIVQLRGRRYYAAQPRFVDGVDAKQLVHQAFNAIERFGFKLLGVRQFLLLRSQTIG</sequence>
<evidence type="ECO:0000313" key="1">
    <source>
        <dbReference type="EMBL" id="ORW35063.1"/>
    </source>
</evidence>
<name>A0A1X2A216_9MYCO</name>
<proteinExistence type="predicted"/>
<evidence type="ECO:0000313" key="2">
    <source>
        <dbReference type="Proteomes" id="UP000193781"/>
    </source>
</evidence>
<dbReference type="InterPro" id="IPR012349">
    <property type="entry name" value="Split_barrel_FMN-bd"/>
</dbReference>
<keyword evidence="2" id="KW-1185">Reference proteome</keyword>
<comment type="caution">
    <text evidence="1">The sequence shown here is derived from an EMBL/GenBank/DDBJ whole genome shotgun (WGS) entry which is preliminary data.</text>
</comment>
<protein>
    <recommendedName>
        <fullName evidence="3">Nitroreductase</fullName>
    </recommendedName>
</protein>
<dbReference type="EMBL" id="LQPH01000010">
    <property type="protein sequence ID" value="ORW35063.1"/>
    <property type="molecule type" value="Genomic_DNA"/>
</dbReference>
<dbReference type="Gene3D" id="2.30.110.10">
    <property type="entry name" value="Electron Transport, Fmn-binding Protein, Chain A"/>
    <property type="match status" value="1"/>
</dbReference>
<dbReference type="InterPro" id="IPR004378">
    <property type="entry name" value="F420H2_quin_Rdtase"/>
</dbReference>
<gene>
    <name evidence="1" type="ORF">AWC17_22650</name>
</gene>
<dbReference type="AlphaFoldDB" id="A0A1X2A216"/>